<protein>
    <submittedName>
        <fullName evidence="1">Uncharacterized protein</fullName>
    </submittedName>
</protein>
<organism evidence="1 2">
    <name type="scientific">Podila minutissima</name>
    <dbReference type="NCBI Taxonomy" id="64525"/>
    <lineage>
        <taxon>Eukaryota</taxon>
        <taxon>Fungi</taxon>
        <taxon>Fungi incertae sedis</taxon>
        <taxon>Mucoromycota</taxon>
        <taxon>Mortierellomycotina</taxon>
        <taxon>Mortierellomycetes</taxon>
        <taxon>Mortierellales</taxon>
        <taxon>Mortierellaceae</taxon>
        <taxon>Podila</taxon>
    </lineage>
</organism>
<evidence type="ECO:0000313" key="1">
    <source>
        <dbReference type="EMBL" id="KAF9332226.1"/>
    </source>
</evidence>
<evidence type="ECO:0000313" key="2">
    <source>
        <dbReference type="Proteomes" id="UP000696485"/>
    </source>
</evidence>
<name>A0A9P5VMN0_9FUNG</name>
<sequence length="203" mass="22879">MEELLSVKEKQGLSNDAADDICPEAVPTTGSLRKLTVDLADMEFDKNFFCMVQANAGLQELNVSYYRHSMLYTVENIIKTWYQSSSHFRLSLIGRLDDTRGRAPAQLPLQGCNGELPGSTILAVQILDTKFPLRQQNELDAPVDMQLIQWDCGHTFSLLSDYSESFLDMSTQQPPPVLTLFTLDISQMTRTGLALVQRVFWPI</sequence>
<proteinExistence type="predicted"/>
<dbReference type="Proteomes" id="UP000696485">
    <property type="component" value="Unassembled WGS sequence"/>
</dbReference>
<gene>
    <name evidence="1" type="ORF">BG006_004914</name>
</gene>
<reference evidence="1" key="1">
    <citation type="journal article" date="2020" name="Fungal Divers.">
        <title>Resolving the Mortierellaceae phylogeny through synthesis of multi-gene phylogenetics and phylogenomics.</title>
        <authorList>
            <person name="Vandepol N."/>
            <person name="Liber J."/>
            <person name="Desiro A."/>
            <person name="Na H."/>
            <person name="Kennedy M."/>
            <person name="Barry K."/>
            <person name="Grigoriev I.V."/>
            <person name="Miller A.N."/>
            <person name="O'Donnell K."/>
            <person name="Stajich J.E."/>
            <person name="Bonito G."/>
        </authorList>
    </citation>
    <scope>NUCLEOTIDE SEQUENCE</scope>
    <source>
        <strain evidence="1">NVP1</strain>
    </source>
</reference>
<comment type="caution">
    <text evidence="1">The sequence shown here is derived from an EMBL/GenBank/DDBJ whole genome shotgun (WGS) entry which is preliminary data.</text>
</comment>
<dbReference type="EMBL" id="JAAAUY010000273">
    <property type="protein sequence ID" value="KAF9332226.1"/>
    <property type="molecule type" value="Genomic_DNA"/>
</dbReference>
<accession>A0A9P5VMN0</accession>
<keyword evidence="2" id="KW-1185">Reference proteome</keyword>
<dbReference type="AlphaFoldDB" id="A0A9P5VMN0"/>